<reference evidence="1" key="1">
    <citation type="submission" date="2024-03" db="EMBL/GenBank/DDBJ databases">
        <title>Diverse circular DNA viruses in blood, oral, and fecal samples of captive lemurs.</title>
        <authorList>
            <person name="Paietta E.N."/>
            <person name="Kraberger S."/>
            <person name="Lund M.C."/>
            <person name="Custer J.M."/>
            <person name="Vargas K.M."/>
            <person name="Ehmke E.E."/>
            <person name="Yoder A.D."/>
            <person name="Varsani A."/>
        </authorList>
    </citation>
    <scope>NUCLEOTIDE SEQUENCE</scope>
    <source>
        <strain evidence="1">Duke_30FF_63</strain>
    </source>
</reference>
<organism evidence="1">
    <name type="scientific">Dulem virus 42</name>
    <dbReference type="NCBI Taxonomy" id="3145760"/>
    <lineage>
        <taxon>Viruses</taxon>
        <taxon>Duplodnaviria</taxon>
        <taxon>Heunggongvirae</taxon>
        <taxon>Uroviricota</taxon>
        <taxon>Caudoviricetes</taxon>
    </lineage>
</organism>
<evidence type="ECO:0000313" key="1">
    <source>
        <dbReference type="EMBL" id="XCD08275.1"/>
    </source>
</evidence>
<dbReference type="EMBL" id="PP511876">
    <property type="protein sequence ID" value="XCD08275.1"/>
    <property type="molecule type" value="Genomic_DNA"/>
</dbReference>
<name>A0AAU8B910_9CAUD</name>
<proteinExistence type="predicted"/>
<accession>A0AAU8B910</accession>
<protein>
    <submittedName>
        <fullName evidence="1">Uncharacterized protein</fullName>
    </submittedName>
</protein>
<sequence length="34" mass="4235">MNYLNYRYGAKLIGMMARYQMTVCRHFHFNYGKR</sequence>